<dbReference type="AlphaFoldDB" id="A0A3D9HWH7"/>
<evidence type="ECO:0000256" key="4">
    <source>
        <dbReference type="HAMAP-Rule" id="MF_00813"/>
    </source>
</evidence>
<dbReference type="HAMAP" id="MF_00813">
    <property type="entry name" value="Allantoicase"/>
    <property type="match status" value="1"/>
</dbReference>
<evidence type="ECO:0000256" key="1">
    <source>
        <dbReference type="ARBA" id="ARBA00009242"/>
    </source>
</evidence>
<dbReference type="InterPro" id="IPR015908">
    <property type="entry name" value="Allantoicase_dom"/>
</dbReference>
<evidence type="ECO:0000313" key="7">
    <source>
        <dbReference type="EMBL" id="RED53864.1"/>
    </source>
</evidence>
<evidence type="ECO:0000259" key="6">
    <source>
        <dbReference type="Pfam" id="PF03561"/>
    </source>
</evidence>
<keyword evidence="8" id="KW-1185">Reference proteome</keyword>
<dbReference type="Pfam" id="PF03561">
    <property type="entry name" value="Allantoicase"/>
    <property type="match status" value="2"/>
</dbReference>
<organism evidence="7 8">
    <name type="scientific">Aestuariispira insulae</name>
    <dbReference type="NCBI Taxonomy" id="1461337"/>
    <lineage>
        <taxon>Bacteria</taxon>
        <taxon>Pseudomonadati</taxon>
        <taxon>Pseudomonadota</taxon>
        <taxon>Alphaproteobacteria</taxon>
        <taxon>Rhodospirillales</taxon>
        <taxon>Kiloniellaceae</taxon>
        <taxon>Aestuariispira</taxon>
    </lineage>
</organism>
<comment type="caution">
    <text evidence="7">The sequence shown here is derived from an EMBL/GenBank/DDBJ whole genome shotgun (WGS) entry which is preliminary data.</text>
</comment>
<keyword evidence="3 4" id="KW-0378">Hydrolase</keyword>
<dbReference type="PIRSF" id="PIRSF016516">
    <property type="entry name" value="Allantoicase"/>
    <property type="match status" value="1"/>
</dbReference>
<protein>
    <recommendedName>
        <fullName evidence="4">Probable allantoicase</fullName>
        <ecNumber evidence="4">3.5.3.4</ecNumber>
    </recommendedName>
    <alternativeName>
        <fullName evidence="4">Allantoate amidinohydrolase</fullName>
    </alternativeName>
</protein>
<dbReference type="GO" id="GO:0000256">
    <property type="term" value="P:allantoin catabolic process"/>
    <property type="evidence" value="ECO:0007669"/>
    <property type="project" value="UniProtKB-UniRule"/>
</dbReference>
<dbReference type="SUPFAM" id="SSF49785">
    <property type="entry name" value="Galactose-binding domain-like"/>
    <property type="match status" value="2"/>
</dbReference>
<feature type="domain" description="Allantoicase" evidence="6">
    <location>
        <begin position="221"/>
        <end position="363"/>
    </location>
</feature>
<keyword evidence="2 4" id="KW-0659">Purine metabolism</keyword>
<feature type="region of interest" description="Disordered" evidence="5">
    <location>
        <begin position="1"/>
        <end position="27"/>
    </location>
</feature>
<evidence type="ECO:0000313" key="8">
    <source>
        <dbReference type="Proteomes" id="UP000256845"/>
    </source>
</evidence>
<dbReference type="InterPro" id="IPR005164">
    <property type="entry name" value="Allantoicase"/>
</dbReference>
<comment type="similarity">
    <text evidence="1 4">Belongs to the allantoicase family.</text>
</comment>
<dbReference type="EC" id="3.5.3.4" evidence="4"/>
<dbReference type="FunFam" id="2.60.120.260:FF:000090">
    <property type="entry name" value="Probable allantoicase"/>
    <property type="match status" value="1"/>
</dbReference>
<dbReference type="FunFam" id="2.60.120.260:FF:000059">
    <property type="entry name" value="Probable allantoicase"/>
    <property type="match status" value="1"/>
</dbReference>
<dbReference type="NCBIfam" id="TIGR02961">
    <property type="entry name" value="allantoicase"/>
    <property type="match status" value="1"/>
</dbReference>
<proteinExistence type="inferred from homology"/>
<sequence length="365" mass="40260">MKLRNGASPSRHFRACPGNPPIRSPLHERTTMTLDTNAPAFTKRYIDLAQPRLGTKATFVTDDFFAEVSRMLNPEPAVFIDGKYDENGKWMDGWESRRKRGEGYDYAIVKLGLAGVIKGFDIDTSHFTGNYAPACSIDACISDADVPAEAAKWVEILPATNLSGDTHHYLEIADDAAYTHLRLNIYPDGGVARLRVYGVPQVDWSAKETGGLVDLAATVNGGRAIACNDAHFGVPDNLLAPGRGVNMGDGWETRRRREPGHDWCIIALGAPGEIEKIEIDTAHFKGNFPDECSIQAAFVDWGTEDALTSQSIYWKTLLPKQKMSMDAIHEYSDQVQKIGKVNYVRLNIHPDGGVSRLRLFGKPAK</sequence>
<dbReference type="PANTHER" id="PTHR12045:SF3">
    <property type="entry name" value="INACTIVE ALLANTOICASE-RELATED"/>
    <property type="match status" value="1"/>
</dbReference>
<dbReference type="GO" id="GO:0004037">
    <property type="term" value="F:allantoicase activity"/>
    <property type="evidence" value="ECO:0007669"/>
    <property type="project" value="UniProtKB-UniRule"/>
</dbReference>
<feature type="domain" description="Allantoicase" evidence="6">
    <location>
        <begin position="54"/>
        <end position="200"/>
    </location>
</feature>
<dbReference type="GO" id="GO:0006144">
    <property type="term" value="P:purine nucleobase metabolic process"/>
    <property type="evidence" value="ECO:0007669"/>
    <property type="project" value="UniProtKB-KW"/>
</dbReference>
<name>A0A3D9HWH7_9PROT</name>
<dbReference type="PANTHER" id="PTHR12045">
    <property type="entry name" value="ALLANTOICASE"/>
    <property type="match status" value="1"/>
</dbReference>
<gene>
    <name evidence="4" type="primary">alc</name>
    <name evidence="7" type="ORF">DFP90_101663</name>
</gene>
<evidence type="ECO:0000256" key="3">
    <source>
        <dbReference type="ARBA" id="ARBA00022801"/>
    </source>
</evidence>
<dbReference type="InterPro" id="IPR008979">
    <property type="entry name" value="Galactose-bd-like_sf"/>
</dbReference>
<accession>A0A3D9HWH7</accession>
<comment type="catalytic activity">
    <reaction evidence="4">
        <text>allantoate + H2O = (S)-ureidoglycolate + urea</text>
        <dbReference type="Rhea" id="RHEA:11016"/>
        <dbReference type="ChEBI" id="CHEBI:15377"/>
        <dbReference type="ChEBI" id="CHEBI:16199"/>
        <dbReference type="ChEBI" id="CHEBI:17536"/>
        <dbReference type="ChEBI" id="CHEBI:57296"/>
        <dbReference type="EC" id="3.5.3.4"/>
    </reaction>
</comment>
<dbReference type="UniPathway" id="UPA00395">
    <property type="reaction ID" value="UER00654"/>
</dbReference>
<dbReference type="Proteomes" id="UP000256845">
    <property type="component" value="Unassembled WGS sequence"/>
</dbReference>
<reference evidence="7 8" key="1">
    <citation type="submission" date="2018-07" db="EMBL/GenBank/DDBJ databases">
        <title>Genomic Encyclopedia of Type Strains, Phase III (KMG-III): the genomes of soil and plant-associated and newly described type strains.</title>
        <authorList>
            <person name="Whitman W."/>
        </authorList>
    </citation>
    <scope>NUCLEOTIDE SEQUENCE [LARGE SCALE GENOMIC DNA]</scope>
    <source>
        <strain evidence="7 8">CECT 8488</strain>
    </source>
</reference>
<evidence type="ECO:0000256" key="5">
    <source>
        <dbReference type="SAM" id="MobiDB-lite"/>
    </source>
</evidence>
<comment type="pathway">
    <text evidence="4">Nitrogen metabolism; (S)-allantoin degradation; (S)-ureidoglycolate from allantoate (aminidohydrolase route): step 1/1.</text>
</comment>
<evidence type="ECO:0000256" key="2">
    <source>
        <dbReference type="ARBA" id="ARBA00022631"/>
    </source>
</evidence>
<dbReference type="EMBL" id="QRDW01000001">
    <property type="protein sequence ID" value="RED53864.1"/>
    <property type="molecule type" value="Genomic_DNA"/>
</dbReference>
<dbReference type="Gene3D" id="2.60.120.260">
    <property type="entry name" value="Galactose-binding domain-like"/>
    <property type="match status" value="2"/>
</dbReference>